<dbReference type="InterPro" id="IPR052728">
    <property type="entry name" value="O2_lipid_transport_reg"/>
</dbReference>
<dbReference type="Proteomes" id="UP001233999">
    <property type="component" value="Unassembled WGS sequence"/>
</dbReference>
<dbReference type="PANTHER" id="PTHR11161:SF0">
    <property type="entry name" value="O-ACYLTRANSFERASE LIKE PROTEIN"/>
    <property type="match status" value="1"/>
</dbReference>
<keyword evidence="5" id="KW-1185">Reference proteome</keyword>
<accession>A0AAD8A5M2</accession>
<gene>
    <name evidence="4" type="ORF">L9F63_015460</name>
</gene>
<dbReference type="GO" id="GO:0016747">
    <property type="term" value="F:acyltransferase activity, transferring groups other than amino-acyl groups"/>
    <property type="evidence" value="ECO:0007669"/>
    <property type="project" value="InterPro"/>
</dbReference>
<evidence type="ECO:0000313" key="5">
    <source>
        <dbReference type="Proteomes" id="UP001233999"/>
    </source>
</evidence>
<feature type="transmembrane region" description="Helical" evidence="2">
    <location>
        <begin position="67"/>
        <end position="87"/>
    </location>
</feature>
<comment type="caution">
    <text evidence="4">The sequence shown here is derived from an EMBL/GenBank/DDBJ whole genome shotgun (WGS) entry which is preliminary data.</text>
</comment>
<reference evidence="4" key="1">
    <citation type="journal article" date="2023" name="IScience">
        <title>Live-bearing cockroach genome reveals convergent evolutionary mechanisms linked to viviparity in insects and beyond.</title>
        <authorList>
            <person name="Fouks B."/>
            <person name="Harrison M.C."/>
            <person name="Mikhailova A.A."/>
            <person name="Marchal E."/>
            <person name="English S."/>
            <person name="Carruthers M."/>
            <person name="Jennings E.C."/>
            <person name="Chiamaka E.L."/>
            <person name="Frigard R.A."/>
            <person name="Pippel M."/>
            <person name="Attardo G.M."/>
            <person name="Benoit J.B."/>
            <person name="Bornberg-Bauer E."/>
            <person name="Tobe S.S."/>
        </authorList>
    </citation>
    <scope>NUCLEOTIDE SEQUENCE</scope>
    <source>
        <strain evidence="4">Stay&amp;Tobe</strain>
    </source>
</reference>
<feature type="domain" description="Acyltransferase 3" evidence="3">
    <location>
        <begin position="4"/>
        <end position="306"/>
    </location>
</feature>
<sequence length="359" mass="40920">MYLCRLTPPYAVMIMLQATLLRYISSGPLFNSTVDAYADNCKKYWWTNILYINNYVEHDKYCLPQSWYLAMDMQLFILSPIILIPLWKCSKKWSLSLLGALICAGLITAFTVSFVEKLPATLFSANPDIVRLQYYPTHTRFTPWLIGIGFGYFFYETKRTKLKLSKLAVFLGWCVSNVAMLGSIHGLYAFYKDFTLESINDFYTKDDTANVQASMYTTLSRSSWALGVGWVAYACTFDYAGPINMLLSWKVFRPLSKLTYCAYLVHASYQIIQTYSTRTPIYISDLSIVPHVVSDVIFCLAFAAILSLTVEVPVLILEKYALGRGGKSRSNEEIVETGTQQDNTKTDSDLEQERTEHIT</sequence>
<proteinExistence type="predicted"/>
<dbReference type="EMBL" id="JASPKZ010003799">
    <property type="protein sequence ID" value="KAJ9592882.1"/>
    <property type="molecule type" value="Genomic_DNA"/>
</dbReference>
<keyword evidence="2" id="KW-0472">Membrane</keyword>
<dbReference type="PANTHER" id="PTHR11161">
    <property type="entry name" value="O-ACYLTRANSFERASE"/>
    <property type="match status" value="1"/>
</dbReference>
<reference evidence="4" key="2">
    <citation type="submission" date="2023-05" db="EMBL/GenBank/DDBJ databases">
        <authorList>
            <person name="Fouks B."/>
        </authorList>
    </citation>
    <scope>NUCLEOTIDE SEQUENCE</scope>
    <source>
        <strain evidence="4">Stay&amp;Tobe</strain>
        <tissue evidence="4">Testes</tissue>
    </source>
</reference>
<evidence type="ECO:0000259" key="3">
    <source>
        <dbReference type="Pfam" id="PF01757"/>
    </source>
</evidence>
<dbReference type="InterPro" id="IPR002656">
    <property type="entry name" value="Acyl_transf_3_dom"/>
</dbReference>
<feature type="transmembrane region" description="Helical" evidence="2">
    <location>
        <begin position="167"/>
        <end position="191"/>
    </location>
</feature>
<evidence type="ECO:0000256" key="2">
    <source>
        <dbReference type="SAM" id="Phobius"/>
    </source>
</evidence>
<feature type="transmembrane region" description="Helical" evidence="2">
    <location>
        <begin position="224"/>
        <end position="243"/>
    </location>
</feature>
<dbReference type="Pfam" id="PF01757">
    <property type="entry name" value="Acyl_transf_3"/>
    <property type="match status" value="1"/>
</dbReference>
<keyword evidence="2" id="KW-0812">Transmembrane</keyword>
<name>A0AAD8A5M2_DIPPU</name>
<feature type="compositionally biased region" description="Basic and acidic residues" evidence="1">
    <location>
        <begin position="344"/>
        <end position="359"/>
    </location>
</feature>
<keyword evidence="2" id="KW-1133">Transmembrane helix</keyword>
<organism evidence="4 5">
    <name type="scientific">Diploptera punctata</name>
    <name type="common">Pacific beetle cockroach</name>
    <dbReference type="NCBI Taxonomy" id="6984"/>
    <lineage>
        <taxon>Eukaryota</taxon>
        <taxon>Metazoa</taxon>
        <taxon>Ecdysozoa</taxon>
        <taxon>Arthropoda</taxon>
        <taxon>Hexapoda</taxon>
        <taxon>Insecta</taxon>
        <taxon>Pterygota</taxon>
        <taxon>Neoptera</taxon>
        <taxon>Polyneoptera</taxon>
        <taxon>Dictyoptera</taxon>
        <taxon>Blattodea</taxon>
        <taxon>Blaberoidea</taxon>
        <taxon>Blaberidae</taxon>
        <taxon>Diplopterinae</taxon>
        <taxon>Diploptera</taxon>
    </lineage>
</organism>
<feature type="transmembrane region" description="Helical" evidence="2">
    <location>
        <begin position="135"/>
        <end position="155"/>
    </location>
</feature>
<dbReference type="AlphaFoldDB" id="A0AAD8A5M2"/>
<feature type="region of interest" description="Disordered" evidence="1">
    <location>
        <begin position="331"/>
        <end position="359"/>
    </location>
</feature>
<evidence type="ECO:0000313" key="4">
    <source>
        <dbReference type="EMBL" id="KAJ9592882.1"/>
    </source>
</evidence>
<feature type="transmembrane region" description="Helical" evidence="2">
    <location>
        <begin position="94"/>
        <end position="115"/>
    </location>
</feature>
<protein>
    <recommendedName>
        <fullName evidence="3">Acyltransferase 3 domain-containing protein</fullName>
    </recommendedName>
</protein>
<evidence type="ECO:0000256" key="1">
    <source>
        <dbReference type="SAM" id="MobiDB-lite"/>
    </source>
</evidence>